<evidence type="ECO:0000313" key="9">
    <source>
        <dbReference type="Proteomes" id="UP001189429"/>
    </source>
</evidence>
<evidence type="ECO:0000256" key="2">
    <source>
        <dbReference type="ARBA" id="ARBA00022490"/>
    </source>
</evidence>
<reference evidence="8" key="1">
    <citation type="submission" date="2023-10" db="EMBL/GenBank/DDBJ databases">
        <authorList>
            <person name="Chen Y."/>
            <person name="Shah S."/>
            <person name="Dougan E. K."/>
            <person name="Thang M."/>
            <person name="Chan C."/>
        </authorList>
    </citation>
    <scope>NUCLEOTIDE SEQUENCE [LARGE SCALE GENOMIC DNA]</scope>
</reference>
<keyword evidence="3 6" id="KW-0547">Nucleotide-binding</keyword>
<evidence type="ECO:0000256" key="4">
    <source>
        <dbReference type="ARBA" id="ARBA00022840"/>
    </source>
</evidence>
<proteinExistence type="inferred from homology"/>
<dbReference type="EMBL" id="CAUYUJ010017881">
    <property type="protein sequence ID" value="CAK0878765.1"/>
    <property type="molecule type" value="Genomic_DNA"/>
</dbReference>
<gene>
    <name evidence="8" type="ORF">PCOR1329_LOCUS62405</name>
</gene>
<keyword evidence="6" id="KW-0505">Motor protein</keyword>
<evidence type="ECO:0000256" key="3">
    <source>
        <dbReference type="ARBA" id="ARBA00022741"/>
    </source>
</evidence>
<feature type="binding site" evidence="6">
    <location>
        <begin position="101"/>
        <end position="108"/>
    </location>
    <ligand>
        <name>ATP</name>
        <dbReference type="ChEBI" id="CHEBI:30616"/>
    </ligand>
</feature>
<evidence type="ECO:0000313" key="8">
    <source>
        <dbReference type="EMBL" id="CAK0878765.1"/>
    </source>
</evidence>
<evidence type="ECO:0000256" key="5">
    <source>
        <dbReference type="ARBA" id="ARBA00023054"/>
    </source>
</evidence>
<feature type="domain" description="Kinesin motor" evidence="7">
    <location>
        <begin position="16"/>
        <end position="128"/>
    </location>
</feature>
<dbReference type="Gene3D" id="3.40.850.10">
    <property type="entry name" value="Kinesin motor domain"/>
    <property type="match status" value="1"/>
</dbReference>
<dbReference type="InterPro" id="IPR036961">
    <property type="entry name" value="Kinesin_motor_dom_sf"/>
</dbReference>
<comment type="subcellular location">
    <subcellularLocation>
        <location evidence="1">Cytoplasm</location>
    </subcellularLocation>
</comment>
<keyword evidence="2" id="KW-0963">Cytoplasm</keyword>
<comment type="similarity">
    <text evidence="6">Belongs to the TRAFAC class myosin-kinesin ATPase superfamily. Kinesin family.</text>
</comment>
<dbReference type="PANTHER" id="PTHR47969">
    <property type="entry name" value="CHROMOSOME-ASSOCIATED KINESIN KIF4A-RELATED"/>
    <property type="match status" value="1"/>
</dbReference>
<evidence type="ECO:0000259" key="7">
    <source>
        <dbReference type="PROSITE" id="PS50067"/>
    </source>
</evidence>
<accession>A0ABN9W2L5</accession>
<keyword evidence="9" id="KW-1185">Reference proteome</keyword>
<dbReference type="Pfam" id="PF00225">
    <property type="entry name" value="Kinesin"/>
    <property type="match status" value="1"/>
</dbReference>
<dbReference type="PROSITE" id="PS50067">
    <property type="entry name" value="KINESIN_MOTOR_2"/>
    <property type="match status" value="1"/>
</dbReference>
<organism evidence="8 9">
    <name type="scientific">Prorocentrum cordatum</name>
    <dbReference type="NCBI Taxonomy" id="2364126"/>
    <lineage>
        <taxon>Eukaryota</taxon>
        <taxon>Sar</taxon>
        <taxon>Alveolata</taxon>
        <taxon>Dinophyceae</taxon>
        <taxon>Prorocentrales</taxon>
        <taxon>Prorocentraceae</taxon>
        <taxon>Prorocentrum</taxon>
    </lineage>
</organism>
<dbReference type="InterPro" id="IPR027640">
    <property type="entry name" value="Kinesin-like_fam"/>
</dbReference>
<dbReference type="SUPFAM" id="SSF52540">
    <property type="entry name" value="P-loop containing nucleoside triphosphate hydrolases"/>
    <property type="match status" value="1"/>
</dbReference>
<sequence>MERPAAFLEAGDTPPPVSVFVRVRPLISREAGSDVLPGLALCSSGPESAPAVALESGKVTVGGFAGVQGQEADNQAVFESCFAERLKTVMRGGAASLFCYGYTGGGKTHTMLGKQEERGMYYRMRIRF</sequence>
<comment type="caution">
    <text evidence="8">The sequence shown here is derived from an EMBL/GenBank/DDBJ whole genome shotgun (WGS) entry which is preliminary data.</text>
</comment>
<protein>
    <recommendedName>
        <fullName evidence="7">Kinesin motor domain-containing protein</fullName>
    </recommendedName>
</protein>
<evidence type="ECO:0000256" key="6">
    <source>
        <dbReference type="PROSITE-ProRule" id="PRU00283"/>
    </source>
</evidence>
<keyword evidence="4 6" id="KW-0067">ATP-binding</keyword>
<name>A0ABN9W2L5_9DINO</name>
<dbReference type="InterPro" id="IPR027417">
    <property type="entry name" value="P-loop_NTPase"/>
</dbReference>
<evidence type="ECO:0000256" key="1">
    <source>
        <dbReference type="ARBA" id="ARBA00004496"/>
    </source>
</evidence>
<dbReference type="Proteomes" id="UP001189429">
    <property type="component" value="Unassembled WGS sequence"/>
</dbReference>
<dbReference type="InterPro" id="IPR001752">
    <property type="entry name" value="Kinesin_motor_dom"/>
</dbReference>
<keyword evidence="5" id="KW-0175">Coiled coil</keyword>
<dbReference type="PANTHER" id="PTHR47969:SF15">
    <property type="entry name" value="CHROMOSOME-ASSOCIATED KINESIN KIF4A-RELATED"/>
    <property type="match status" value="1"/>
</dbReference>